<evidence type="ECO:0000313" key="3">
    <source>
        <dbReference type="Proteomes" id="UP001497522"/>
    </source>
</evidence>
<dbReference type="EMBL" id="OZ023705">
    <property type="protein sequence ID" value="CAK9874844.1"/>
    <property type="molecule type" value="Genomic_DNA"/>
</dbReference>
<name>A0ABP1BGX5_9BRYO</name>
<feature type="region of interest" description="Disordered" evidence="1">
    <location>
        <begin position="34"/>
        <end position="58"/>
    </location>
</feature>
<evidence type="ECO:0000313" key="2">
    <source>
        <dbReference type="EMBL" id="CAK9874844.1"/>
    </source>
</evidence>
<feature type="compositionally biased region" description="Polar residues" evidence="1">
    <location>
        <begin position="34"/>
        <end position="43"/>
    </location>
</feature>
<evidence type="ECO:0000256" key="1">
    <source>
        <dbReference type="SAM" id="MobiDB-lite"/>
    </source>
</evidence>
<accession>A0ABP1BGX5</accession>
<reference evidence="2" key="1">
    <citation type="submission" date="2024-03" db="EMBL/GenBank/DDBJ databases">
        <authorList>
            <consortium name="ELIXIR-Norway"/>
            <consortium name="Elixir Norway"/>
        </authorList>
    </citation>
    <scope>NUCLEOTIDE SEQUENCE</scope>
</reference>
<organism evidence="2 3">
    <name type="scientific">Sphagnum jensenii</name>
    <dbReference type="NCBI Taxonomy" id="128206"/>
    <lineage>
        <taxon>Eukaryota</taxon>
        <taxon>Viridiplantae</taxon>
        <taxon>Streptophyta</taxon>
        <taxon>Embryophyta</taxon>
        <taxon>Bryophyta</taxon>
        <taxon>Sphagnophytina</taxon>
        <taxon>Sphagnopsida</taxon>
        <taxon>Sphagnales</taxon>
        <taxon>Sphagnaceae</taxon>
        <taxon>Sphagnum</taxon>
    </lineage>
</organism>
<sequence>MLFRPPNVECNTLLKRSRRGLQLWFRPRHNPILQSGVMSSQSPGTPPGTISGLQLGSPGKKSHLDVGAAEHCRVYYMKDGDGIPRVWAVVSLVVRSAHGLSQHQRVSRKVN</sequence>
<keyword evidence="3" id="KW-1185">Reference proteome</keyword>
<protein>
    <submittedName>
        <fullName evidence="2">Uncharacterized protein</fullName>
    </submittedName>
</protein>
<proteinExistence type="predicted"/>
<dbReference type="Proteomes" id="UP001497522">
    <property type="component" value="Chromosome 4"/>
</dbReference>
<gene>
    <name evidence="2" type="ORF">CSSPJE1EN2_LOCUS17093</name>
</gene>